<feature type="transmembrane region" description="Helical" evidence="7">
    <location>
        <begin position="44"/>
        <end position="68"/>
    </location>
</feature>
<evidence type="ECO:0000256" key="4">
    <source>
        <dbReference type="ARBA" id="ARBA00022692"/>
    </source>
</evidence>
<sequence length="466" mass="50142">MSHPKTVIERSLFSLTWPIFIDTLFVFLINVVDAWFLSRISDEAAAAVGAVLPIAAMCFTFFIALNTAGCAVASHRLGAKDVAGLDKTYGALMWLCAIAGSLVAIALLGFSATFASAMGLEGQAANYGTTYLHTLGFGVLLLALRFAASAVLQSQGKTQWNMIATGAMTIVNVIFNTLLAEGKMGFPALGVQGVAIATCLAWATNLAVSIWAIRWRAHIAVSYVISLSELKQWLRPILKIAIPSALEPLAWHVSQLIIIAMVVSLGDIALAARVYAFNIVFLVLLFSSALTAGVQLKVTHLYGAKDFSAMHRELHRGIYIGLILVTVLVGILYLLASALLGLFTTNPEIIALGTTVIGLALICETGRLLNFLVGFSIKTTGNPQFIAVFGISTMWLMSVPLTWLLGIHLGYGLVGIWIAMGIDEVFRGTVALYYWNRRQRLHYQAVKTGTRSPIKAAQTVPPLQAA</sequence>
<feature type="transmembrane region" description="Helical" evidence="7">
    <location>
        <begin position="130"/>
        <end position="148"/>
    </location>
</feature>
<dbReference type="Proteomes" id="UP001320119">
    <property type="component" value="Chromosome"/>
</dbReference>
<comment type="subcellular location">
    <subcellularLocation>
        <location evidence="1">Cell inner membrane</location>
        <topology evidence="1">Multi-pass membrane protein</topology>
    </subcellularLocation>
</comment>
<evidence type="ECO:0000256" key="3">
    <source>
        <dbReference type="ARBA" id="ARBA00022475"/>
    </source>
</evidence>
<organism evidence="8 9">
    <name type="scientific">Marinagarivorans cellulosilyticus</name>
    <dbReference type="NCBI Taxonomy" id="2721545"/>
    <lineage>
        <taxon>Bacteria</taxon>
        <taxon>Pseudomonadati</taxon>
        <taxon>Pseudomonadota</taxon>
        <taxon>Gammaproteobacteria</taxon>
        <taxon>Cellvibrionales</taxon>
        <taxon>Cellvibrionaceae</taxon>
        <taxon>Marinagarivorans</taxon>
    </lineage>
</organism>
<feature type="transmembrane region" description="Helical" evidence="7">
    <location>
        <begin position="349"/>
        <end position="373"/>
    </location>
</feature>
<feature type="transmembrane region" description="Helical" evidence="7">
    <location>
        <begin position="12"/>
        <end position="32"/>
    </location>
</feature>
<dbReference type="GO" id="GO:0005886">
    <property type="term" value="C:plasma membrane"/>
    <property type="evidence" value="ECO:0007669"/>
    <property type="project" value="UniProtKB-SubCell"/>
</dbReference>
<dbReference type="PANTHER" id="PTHR42925:SF2">
    <property type="entry name" value="NA+ DRIVEN MULTIDRUG EFFLUX PUMP"/>
    <property type="match status" value="1"/>
</dbReference>
<evidence type="ECO:0000256" key="7">
    <source>
        <dbReference type="SAM" id="Phobius"/>
    </source>
</evidence>
<feature type="transmembrane region" description="Helical" evidence="7">
    <location>
        <begin position="411"/>
        <end position="435"/>
    </location>
</feature>
<evidence type="ECO:0000313" key="9">
    <source>
        <dbReference type="Proteomes" id="UP001320119"/>
    </source>
</evidence>
<dbReference type="RefSeq" id="WP_236981997.1">
    <property type="nucleotide sequence ID" value="NZ_AP023086.1"/>
</dbReference>
<feature type="transmembrane region" description="Helical" evidence="7">
    <location>
        <begin position="385"/>
        <end position="405"/>
    </location>
</feature>
<dbReference type="KEGG" id="marq:MARGE09_P2165"/>
<dbReference type="GO" id="GO:0042910">
    <property type="term" value="F:xenobiotic transmembrane transporter activity"/>
    <property type="evidence" value="ECO:0007669"/>
    <property type="project" value="InterPro"/>
</dbReference>
<dbReference type="Pfam" id="PF01554">
    <property type="entry name" value="MatE"/>
    <property type="match status" value="2"/>
</dbReference>
<protein>
    <recommendedName>
        <fullName evidence="10">MATE family efflux transporter</fullName>
    </recommendedName>
</protein>
<feature type="transmembrane region" description="Helical" evidence="7">
    <location>
        <begin position="191"/>
        <end position="213"/>
    </location>
</feature>
<dbReference type="EMBL" id="AP023086">
    <property type="protein sequence ID" value="BCD97964.1"/>
    <property type="molecule type" value="Genomic_DNA"/>
</dbReference>
<keyword evidence="6 7" id="KW-0472">Membrane</keyword>
<dbReference type="InterPro" id="IPR047135">
    <property type="entry name" value="YsiQ"/>
</dbReference>
<dbReference type="NCBIfam" id="TIGR00797">
    <property type="entry name" value="matE"/>
    <property type="match status" value="1"/>
</dbReference>
<keyword evidence="9" id="KW-1185">Reference proteome</keyword>
<dbReference type="AlphaFoldDB" id="A0AAN1WI32"/>
<dbReference type="InterPro" id="IPR002528">
    <property type="entry name" value="MATE_fam"/>
</dbReference>
<keyword evidence="5 7" id="KW-1133">Transmembrane helix</keyword>
<evidence type="ECO:0000256" key="6">
    <source>
        <dbReference type="ARBA" id="ARBA00023136"/>
    </source>
</evidence>
<keyword evidence="4 7" id="KW-0812">Transmembrane</keyword>
<dbReference type="PIRSF" id="PIRSF006603">
    <property type="entry name" value="DinF"/>
    <property type="match status" value="1"/>
</dbReference>
<evidence type="ECO:0000256" key="5">
    <source>
        <dbReference type="ARBA" id="ARBA00022989"/>
    </source>
</evidence>
<name>A0AAN1WI32_9GAMM</name>
<dbReference type="GO" id="GO:0015297">
    <property type="term" value="F:antiporter activity"/>
    <property type="evidence" value="ECO:0007669"/>
    <property type="project" value="InterPro"/>
</dbReference>
<evidence type="ECO:0008006" key="10">
    <source>
        <dbReference type="Google" id="ProtNLM"/>
    </source>
</evidence>
<dbReference type="CDD" id="cd13134">
    <property type="entry name" value="MATE_like_8"/>
    <property type="match status" value="1"/>
</dbReference>
<gene>
    <name evidence="8" type="ORF">MARGE09_P2165</name>
</gene>
<proteinExistence type="predicted"/>
<dbReference type="PANTHER" id="PTHR42925">
    <property type="entry name" value="MULTIDRUG AND TOXIN EFFLUX PROTEIN MATE FAMILY"/>
    <property type="match status" value="1"/>
</dbReference>
<evidence type="ECO:0000256" key="2">
    <source>
        <dbReference type="ARBA" id="ARBA00022448"/>
    </source>
</evidence>
<keyword evidence="3" id="KW-1003">Cell membrane</keyword>
<feature type="transmembrane region" description="Helical" evidence="7">
    <location>
        <begin position="89"/>
        <end position="110"/>
    </location>
</feature>
<accession>A0AAN1WI32</accession>
<feature type="transmembrane region" description="Helical" evidence="7">
    <location>
        <begin position="249"/>
        <end position="269"/>
    </location>
</feature>
<evidence type="ECO:0000256" key="1">
    <source>
        <dbReference type="ARBA" id="ARBA00004429"/>
    </source>
</evidence>
<feature type="transmembrane region" description="Helical" evidence="7">
    <location>
        <begin position="317"/>
        <end position="343"/>
    </location>
</feature>
<dbReference type="InterPro" id="IPR048279">
    <property type="entry name" value="MdtK-like"/>
</dbReference>
<reference evidence="8 9" key="1">
    <citation type="journal article" date="2022" name="IScience">
        <title>An ultrasensitive nanofiber-based assay for enzymatic hydrolysis and deep-sea microbial degradation of cellulose.</title>
        <authorList>
            <person name="Tsudome M."/>
            <person name="Tachioka M."/>
            <person name="Miyazaki M."/>
            <person name="Uchimura K."/>
            <person name="Tsuda M."/>
            <person name="Takaki Y."/>
            <person name="Deguchi S."/>
        </authorList>
    </citation>
    <scope>NUCLEOTIDE SEQUENCE [LARGE SCALE GENOMIC DNA]</scope>
    <source>
        <strain evidence="8 9">GE09</strain>
    </source>
</reference>
<keyword evidence="2" id="KW-0813">Transport</keyword>
<feature type="transmembrane region" description="Helical" evidence="7">
    <location>
        <begin position="160"/>
        <end position="179"/>
    </location>
</feature>
<feature type="transmembrane region" description="Helical" evidence="7">
    <location>
        <begin position="275"/>
        <end position="296"/>
    </location>
</feature>
<evidence type="ECO:0000313" key="8">
    <source>
        <dbReference type="EMBL" id="BCD97964.1"/>
    </source>
</evidence>